<protein>
    <submittedName>
        <fullName evidence="2">Alpha/beta fold hydrolase</fullName>
    </submittedName>
</protein>
<dbReference type="RefSeq" id="WP_155445326.1">
    <property type="nucleotide sequence ID" value="NZ_JAOQNR010000005.1"/>
</dbReference>
<keyword evidence="2" id="KW-0378">Hydrolase</keyword>
<dbReference type="InterPro" id="IPR000073">
    <property type="entry name" value="AB_hydrolase_1"/>
</dbReference>
<organism evidence="2 3">
    <name type="scientific">Rhodoblastus acidophilus</name>
    <name type="common">Rhodopseudomonas acidophila</name>
    <dbReference type="NCBI Taxonomy" id="1074"/>
    <lineage>
        <taxon>Bacteria</taxon>
        <taxon>Pseudomonadati</taxon>
        <taxon>Pseudomonadota</taxon>
        <taxon>Alphaproteobacteria</taxon>
        <taxon>Hyphomicrobiales</taxon>
        <taxon>Rhodoblastaceae</taxon>
        <taxon>Rhodoblastus</taxon>
    </lineage>
</organism>
<proteinExistence type="predicted"/>
<dbReference type="PRINTS" id="PR00111">
    <property type="entry name" value="ABHYDROLASE"/>
</dbReference>
<dbReference type="EMBL" id="WNKS01000004">
    <property type="protein sequence ID" value="MTV30634.1"/>
    <property type="molecule type" value="Genomic_DNA"/>
</dbReference>
<dbReference type="SUPFAM" id="SSF53474">
    <property type="entry name" value="alpha/beta-Hydrolases"/>
    <property type="match status" value="1"/>
</dbReference>
<dbReference type="OrthoDB" id="9799612at2"/>
<accession>A0A6N8DPB6</accession>
<dbReference type="GO" id="GO:0016020">
    <property type="term" value="C:membrane"/>
    <property type="evidence" value="ECO:0007669"/>
    <property type="project" value="TreeGrafter"/>
</dbReference>
<dbReference type="InterPro" id="IPR029058">
    <property type="entry name" value="AB_hydrolase_fold"/>
</dbReference>
<gene>
    <name evidence="2" type="ORF">GJ654_06460</name>
</gene>
<sequence>MIAPILAVAGVALSLLVYSPDKPRAELEAAYPGVYRTVDGVRLRLRDTGPRNAPVVILLHGFGSSLDTWEPWAEKLSQRYRVIRFDLPGFGLTGADPTGDYSDEREIKILADLMDQLGVSRASLIGNSLGGRIAWNFAAQHPGRVSRMVLISPDGFASAGFEYDKAPETPLVMRALPYVTPRPVLRETLAAAYARPEALSDETVTRYHDLMLAPGVREAILARMEQVRLRDPAPTLARIKIPTLLVWGEKDAMIPISNADDYLRDLPHAKLVRLPDLGHVPFEENPAASLAPVQDFLAGKTG</sequence>
<comment type="caution">
    <text evidence="2">The sequence shown here is derived from an EMBL/GenBank/DDBJ whole genome shotgun (WGS) entry which is preliminary data.</text>
</comment>
<feature type="domain" description="AB hydrolase-1" evidence="1">
    <location>
        <begin position="54"/>
        <end position="286"/>
    </location>
</feature>
<dbReference type="Proteomes" id="UP000439113">
    <property type="component" value="Unassembled WGS sequence"/>
</dbReference>
<evidence type="ECO:0000313" key="3">
    <source>
        <dbReference type="Proteomes" id="UP000439113"/>
    </source>
</evidence>
<dbReference type="Pfam" id="PF00561">
    <property type="entry name" value="Abhydrolase_1"/>
    <property type="match status" value="1"/>
</dbReference>
<dbReference type="GO" id="GO:0016787">
    <property type="term" value="F:hydrolase activity"/>
    <property type="evidence" value="ECO:0007669"/>
    <property type="project" value="UniProtKB-KW"/>
</dbReference>
<dbReference type="PANTHER" id="PTHR43798:SF33">
    <property type="entry name" value="HYDROLASE, PUTATIVE (AFU_ORTHOLOGUE AFUA_2G14860)-RELATED"/>
    <property type="match status" value="1"/>
</dbReference>
<evidence type="ECO:0000259" key="1">
    <source>
        <dbReference type="Pfam" id="PF00561"/>
    </source>
</evidence>
<evidence type="ECO:0000313" key="2">
    <source>
        <dbReference type="EMBL" id="MTV30634.1"/>
    </source>
</evidence>
<reference evidence="2 3" key="1">
    <citation type="submission" date="2019-11" db="EMBL/GenBank/DDBJ databases">
        <title>Whole-genome sequence of a Rhodoblastus acidophilus DSM 142.</title>
        <authorList>
            <person name="Kyndt J.A."/>
            <person name="Meyer T.E."/>
        </authorList>
    </citation>
    <scope>NUCLEOTIDE SEQUENCE [LARGE SCALE GENOMIC DNA]</scope>
    <source>
        <strain evidence="2 3">DSM 142</strain>
    </source>
</reference>
<dbReference type="AlphaFoldDB" id="A0A6N8DPB6"/>
<dbReference type="PANTHER" id="PTHR43798">
    <property type="entry name" value="MONOACYLGLYCEROL LIPASE"/>
    <property type="match status" value="1"/>
</dbReference>
<name>A0A6N8DPB6_RHOAC</name>
<dbReference type="Gene3D" id="3.40.50.1820">
    <property type="entry name" value="alpha/beta hydrolase"/>
    <property type="match status" value="1"/>
</dbReference>
<dbReference type="InterPro" id="IPR050266">
    <property type="entry name" value="AB_hydrolase_sf"/>
</dbReference>